<dbReference type="Proteomes" id="UP000688137">
    <property type="component" value="Unassembled WGS sequence"/>
</dbReference>
<evidence type="ECO:0000256" key="1">
    <source>
        <dbReference type="SAM" id="Phobius"/>
    </source>
</evidence>
<organism evidence="2 3">
    <name type="scientific">Paramecium primaurelia</name>
    <dbReference type="NCBI Taxonomy" id="5886"/>
    <lineage>
        <taxon>Eukaryota</taxon>
        <taxon>Sar</taxon>
        <taxon>Alveolata</taxon>
        <taxon>Ciliophora</taxon>
        <taxon>Intramacronucleata</taxon>
        <taxon>Oligohymenophorea</taxon>
        <taxon>Peniculida</taxon>
        <taxon>Parameciidae</taxon>
        <taxon>Paramecium</taxon>
    </lineage>
</organism>
<proteinExistence type="predicted"/>
<feature type="transmembrane region" description="Helical" evidence="1">
    <location>
        <begin position="71"/>
        <end position="91"/>
    </location>
</feature>
<keyword evidence="1" id="KW-1133">Transmembrane helix</keyword>
<protein>
    <submittedName>
        <fullName evidence="2">Uncharacterized protein</fullName>
    </submittedName>
</protein>
<evidence type="ECO:0000313" key="3">
    <source>
        <dbReference type="Proteomes" id="UP000688137"/>
    </source>
</evidence>
<comment type="caution">
    <text evidence="2">The sequence shown here is derived from an EMBL/GenBank/DDBJ whole genome shotgun (WGS) entry which is preliminary data.</text>
</comment>
<keyword evidence="1" id="KW-0472">Membrane</keyword>
<keyword evidence="3" id="KW-1185">Reference proteome</keyword>
<keyword evidence="1" id="KW-0812">Transmembrane</keyword>
<dbReference type="AlphaFoldDB" id="A0A8S1NJ96"/>
<name>A0A8S1NJ96_PARPR</name>
<gene>
    <name evidence="2" type="ORF">PPRIM_AZ9-3.1.T0770060</name>
</gene>
<dbReference type="EMBL" id="CAJJDM010000080">
    <property type="protein sequence ID" value="CAD8086714.1"/>
    <property type="molecule type" value="Genomic_DNA"/>
</dbReference>
<accession>A0A8S1NJ96</accession>
<evidence type="ECO:0000313" key="2">
    <source>
        <dbReference type="EMBL" id="CAD8086714.1"/>
    </source>
</evidence>
<reference evidence="2" key="1">
    <citation type="submission" date="2021-01" db="EMBL/GenBank/DDBJ databases">
        <authorList>
            <consortium name="Genoscope - CEA"/>
            <person name="William W."/>
        </authorList>
    </citation>
    <scope>NUCLEOTIDE SEQUENCE</scope>
</reference>
<sequence length="117" mass="13923">MIRRSLDSKNKQGYWNKEEEAELHLNTYNNMLGNGEKLVNILIEHLTIQEINIIKQESTITYLEINHIGQLIYFSFLLIIFIFQVAIRFYFLITIQHSNKNLDLIMKILNLDLIIEK</sequence>